<evidence type="ECO:0000313" key="9">
    <source>
        <dbReference type="EMBL" id="GGF47938.1"/>
    </source>
</evidence>
<feature type="transmembrane region" description="Helical" evidence="7">
    <location>
        <begin position="202"/>
        <end position="220"/>
    </location>
</feature>
<dbReference type="PROSITE" id="PS50146">
    <property type="entry name" value="DAGK"/>
    <property type="match status" value="1"/>
</dbReference>
<evidence type="ECO:0000313" key="10">
    <source>
        <dbReference type="Proteomes" id="UP000649179"/>
    </source>
</evidence>
<reference evidence="9" key="2">
    <citation type="submission" date="2020-09" db="EMBL/GenBank/DDBJ databases">
        <authorList>
            <person name="Sun Q."/>
            <person name="Zhou Y."/>
        </authorList>
    </citation>
    <scope>NUCLEOTIDE SEQUENCE</scope>
    <source>
        <strain evidence="9">CGMCC 1.16067</strain>
    </source>
</reference>
<evidence type="ECO:0000256" key="5">
    <source>
        <dbReference type="ARBA" id="ARBA00022989"/>
    </source>
</evidence>
<organism evidence="9 10">
    <name type="scientific">Marmoricola endophyticus</name>
    <dbReference type="NCBI Taxonomy" id="2040280"/>
    <lineage>
        <taxon>Bacteria</taxon>
        <taxon>Bacillati</taxon>
        <taxon>Actinomycetota</taxon>
        <taxon>Actinomycetes</taxon>
        <taxon>Propionibacteriales</taxon>
        <taxon>Nocardioidaceae</taxon>
        <taxon>Marmoricola</taxon>
    </lineage>
</organism>
<accession>A0A917F3X8</accession>
<proteinExistence type="predicted"/>
<evidence type="ECO:0000256" key="1">
    <source>
        <dbReference type="ARBA" id="ARBA00004651"/>
    </source>
</evidence>
<dbReference type="InterPro" id="IPR017438">
    <property type="entry name" value="ATP-NAD_kinase_N"/>
</dbReference>
<dbReference type="Gene3D" id="2.60.200.40">
    <property type="match status" value="1"/>
</dbReference>
<dbReference type="Gene3D" id="3.40.50.10330">
    <property type="entry name" value="Probable inorganic polyphosphate/atp-NAD kinase, domain 1"/>
    <property type="match status" value="1"/>
</dbReference>
<keyword evidence="4" id="KW-0378">Hydrolase</keyword>
<dbReference type="Pfam" id="PF00781">
    <property type="entry name" value="DAGK_cat"/>
    <property type="match status" value="1"/>
</dbReference>
<name>A0A917F3X8_9ACTN</name>
<feature type="transmembrane region" description="Helical" evidence="7">
    <location>
        <begin position="77"/>
        <end position="96"/>
    </location>
</feature>
<evidence type="ECO:0000259" key="8">
    <source>
        <dbReference type="PROSITE" id="PS50146"/>
    </source>
</evidence>
<dbReference type="RefSeq" id="WP_229660797.1">
    <property type="nucleotide sequence ID" value="NZ_BMKQ01000001.1"/>
</dbReference>
<dbReference type="InterPro" id="IPR016064">
    <property type="entry name" value="NAD/diacylglycerol_kinase_sf"/>
</dbReference>
<comment type="subcellular location">
    <subcellularLocation>
        <location evidence="1">Cell membrane</location>
        <topology evidence="1">Multi-pass membrane protein</topology>
    </subcellularLocation>
</comment>
<dbReference type="Pfam" id="PF01569">
    <property type="entry name" value="PAP2"/>
    <property type="match status" value="1"/>
</dbReference>
<dbReference type="InterPro" id="IPR001206">
    <property type="entry name" value="Diacylglycerol_kinase_cat_dom"/>
</dbReference>
<dbReference type="SMART" id="SM00014">
    <property type="entry name" value="acidPPc"/>
    <property type="match status" value="1"/>
</dbReference>
<comment type="caution">
    <text evidence="9">The sequence shown here is derived from an EMBL/GenBank/DDBJ whole genome shotgun (WGS) entry which is preliminary data.</text>
</comment>
<dbReference type="PANTHER" id="PTHR14969">
    <property type="entry name" value="SPHINGOSINE-1-PHOSPHATE PHOSPHOHYDROLASE"/>
    <property type="match status" value="1"/>
</dbReference>
<feature type="transmembrane region" description="Helical" evidence="7">
    <location>
        <begin position="174"/>
        <end position="196"/>
    </location>
</feature>
<evidence type="ECO:0000256" key="2">
    <source>
        <dbReference type="ARBA" id="ARBA00022475"/>
    </source>
</evidence>
<keyword evidence="5 7" id="KW-1133">Transmembrane helix</keyword>
<dbReference type="AlphaFoldDB" id="A0A917F3X8"/>
<dbReference type="SUPFAM" id="SSF111331">
    <property type="entry name" value="NAD kinase/diacylglycerol kinase-like"/>
    <property type="match status" value="1"/>
</dbReference>
<dbReference type="SUPFAM" id="SSF48317">
    <property type="entry name" value="Acid phosphatase/Vanadium-dependent haloperoxidase"/>
    <property type="match status" value="1"/>
</dbReference>
<dbReference type="Pfam" id="PF19279">
    <property type="entry name" value="YegS_C"/>
    <property type="match status" value="1"/>
</dbReference>
<evidence type="ECO:0000256" key="7">
    <source>
        <dbReference type="SAM" id="Phobius"/>
    </source>
</evidence>
<feature type="domain" description="DAGKc" evidence="8">
    <location>
        <begin position="239"/>
        <end position="369"/>
    </location>
</feature>
<dbReference type="GO" id="GO:0005886">
    <property type="term" value="C:plasma membrane"/>
    <property type="evidence" value="ECO:0007669"/>
    <property type="project" value="UniProtKB-SubCell"/>
</dbReference>
<dbReference type="InterPro" id="IPR000326">
    <property type="entry name" value="PAP2/HPO"/>
</dbReference>
<dbReference type="GO" id="GO:0016787">
    <property type="term" value="F:hydrolase activity"/>
    <property type="evidence" value="ECO:0007669"/>
    <property type="project" value="UniProtKB-KW"/>
</dbReference>
<dbReference type="InterPro" id="IPR045540">
    <property type="entry name" value="YegS/DAGK_C"/>
</dbReference>
<reference evidence="9" key="1">
    <citation type="journal article" date="2014" name="Int. J. Syst. Evol. Microbiol.">
        <title>Complete genome sequence of Corynebacterium casei LMG S-19264T (=DSM 44701T), isolated from a smear-ripened cheese.</title>
        <authorList>
            <consortium name="US DOE Joint Genome Institute (JGI-PGF)"/>
            <person name="Walter F."/>
            <person name="Albersmeier A."/>
            <person name="Kalinowski J."/>
            <person name="Ruckert C."/>
        </authorList>
    </citation>
    <scope>NUCLEOTIDE SEQUENCE</scope>
    <source>
        <strain evidence="9">CGMCC 1.16067</strain>
    </source>
</reference>
<keyword evidence="6 7" id="KW-0472">Membrane</keyword>
<dbReference type="Gene3D" id="1.20.144.10">
    <property type="entry name" value="Phosphatidic acid phosphatase type 2/haloperoxidase"/>
    <property type="match status" value="1"/>
</dbReference>
<dbReference type="InterPro" id="IPR036938">
    <property type="entry name" value="PAP2/HPO_sf"/>
</dbReference>
<feature type="transmembrane region" description="Helical" evidence="7">
    <location>
        <begin position="103"/>
        <end position="125"/>
    </location>
</feature>
<feature type="transmembrane region" description="Helical" evidence="7">
    <location>
        <begin position="145"/>
        <end position="167"/>
    </location>
</feature>
<gene>
    <name evidence="9" type="ORF">GCM10011519_22430</name>
</gene>
<dbReference type="Proteomes" id="UP000649179">
    <property type="component" value="Unassembled WGS sequence"/>
</dbReference>
<dbReference type="EMBL" id="BMKQ01000001">
    <property type="protein sequence ID" value="GGF47938.1"/>
    <property type="molecule type" value="Genomic_DNA"/>
</dbReference>
<dbReference type="GO" id="GO:0016301">
    <property type="term" value="F:kinase activity"/>
    <property type="evidence" value="ECO:0007669"/>
    <property type="project" value="InterPro"/>
</dbReference>
<keyword evidence="10" id="KW-1185">Reference proteome</keyword>
<evidence type="ECO:0000256" key="4">
    <source>
        <dbReference type="ARBA" id="ARBA00022801"/>
    </source>
</evidence>
<evidence type="ECO:0000256" key="6">
    <source>
        <dbReference type="ARBA" id="ARBA00023136"/>
    </source>
</evidence>
<sequence length="553" mass="59533">MTEPPGSATAPVSESVQRRRTSLLWGSTAAVGFALVWLVVGLGWSPVLELDRATGQWPQETTAQHEWLRHLTLGVSYAFDLIPMTLYTIVTAVLLYMRNHVRAAAWTVIVMLTTSVLTTVVKQVVRRDRPEWDEPLHRLSSYSFPSGHASAIAAAASVAAVLAWMLVRRRNLRRLVVAVAVAVAVVVAADRVFLGVHHLSDVVAGWLLGVAVASFAVALLDPIPRPSAPRVEAMPAVFPSSRQLAVVLNPAKVDDPDAFRAMVEAMAAEAGWEQTTWYETTVQDPGVSQAHAAAVGGADLVITCGGDGTVRTVCEELAGTGIPIGIVPAGTGNLLARNLELPLYLRAAVDVALTGQDRAIDMVSVSGDAMEDSTFLVMAGMGFDAAIMEGVNEDIKSKVGWLAYVLSALKSLMFPAVRVEISVDGAEPTKHRARTIVIGNVGSLQAGMPLIPDAEIDDGELDVVLLNPRRFLSWLPLAVRVLSRNKRTDETITRMRGRTVRVVASGDSPRQLDGDLIEPGKELYAECIPGRLLVRVPRDKERSRLRQRVTGGA</sequence>
<dbReference type="PANTHER" id="PTHR14969:SF62">
    <property type="entry name" value="DECAPRENYLPHOSPHORYL-5-PHOSPHORIBOSE PHOSPHATASE RV3807C-RELATED"/>
    <property type="match status" value="1"/>
</dbReference>
<evidence type="ECO:0000256" key="3">
    <source>
        <dbReference type="ARBA" id="ARBA00022692"/>
    </source>
</evidence>
<protein>
    <recommendedName>
        <fullName evidence="8">DAGKc domain-containing protein</fullName>
    </recommendedName>
</protein>
<feature type="transmembrane region" description="Helical" evidence="7">
    <location>
        <begin position="23"/>
        <end position="44"/>
    </location>
</feature>
<keyword evidence="3 7" id="KW-0812">Transmembrane</keyword>
<keyword evidence="2" id="KW-1003">Cell membrane</keyword>